<name>A0ABY6JX92_9GAMM</name>
<reference evidence="1" key="1">
    <citation type="journal article" date="2022" name="Antonie Van Leeuwenhoek">
        <title>Whole genome sequencing of the halophilic Halomonas qaidamensis XH36, a novel species strain with high ectoine production.</title>
        <authorList>
            <person name="Zhang T."/>
            <person name="Cui T."/>
            <person name="Cao Y."/>
            <person name="Li Y."/>
            <person name="Li F."/>
            <person name="Zhu D."/>
            <person name="Xing J."/>
        </authorList>
    </citation>
    <scope>NUCLEOTIDE SEQUENCE</scope>
    <source>
        <strain evidence="1">XH36</strain>
    </source>
</reference>
<keyword evidence="1" id="KW-0614">Plasmid</keyword>
<dbReference type="EMBL" id="CP080628">
    <property type="protein sequence ID" value="UYV20914.1"/>
    <property type="molecule type" value="Genomic_DNA"/>
</dbReference>
<organism evidence="1 2">
    <name type="scientific">Halomonas qaidamensis</name>
    <dbReference type="NCBI Taxonomy" id="2866211"/>
    <lineage>
        <taxon>Bacteria</taxon>
        <taxon>Pseudomonadati</taxon>
        <taxon>Pseudomonadota</taxon>
        <taxon>Gammaproteobacteria</taxon>
        <taxon>Oceanospirillales</taxon>
        <taxon>Halomonadaceae</taxon>
        <taxon>Halomonas</taxon>
    </lineage>
</organism>
<accession>A0ABY6JX92</accession>
<evidence type="ECO:0000313" key="1">
    <source>
        <dbReference type="EMBL" id="UYV20914.1"/>
    </source>
</evidence>
<dbReference type="RefSeq" id="WP_264431576.1">
    <property type="nucleotide sequence ID" value="NZ_CP080628.1"/>
</dbReference>
<protein>
    <submittedName>
        <fullName evidence="1">Uncharacterized protein</fullName>
    </submittedName>
</protein>
<gene>
    <name evidence="1" type="ORF">K1Y77_17280</name>
</gene>
<geneLocation type="plasmid" evidence="1 2">
    <name>unnamed</name>
</geneLocation>
<sequence>MAAAYVVGLATVFKTVAIKRPGREEEEFTAEIRVRDIDEQEALQEKQKNGEIKGFEHVIDDVITLSGFADADGNDLKVTKEMKAKLVKDPYVLMGCVRAWNHVQQGVPEYTAKN</sequence>
<dbReference type="Proteomes" id="UP001163082">
    <property type="component" value="Plasmid unnamed"/>
</dbReference>
<evidence type="ECO:0000313" key="2">
    <source>
        <dbReference type="Proteomes" id="UP001163082"/>
    </source>
</evidence>
<proteinExistence type="predicted"/>
<keyword evidence="2" id="KW-1185">Reference proteome</keyword>